<accession>A0A0A9Q6B0</accession>
<proteinExistence type="predicted"/>
<dbReference type="AlphaFoldDB" id="A0A0A9Q6B0"/>
<organism evidence="1">
    <name type="scientific">Arundo donax</name>
    <name type="common">Giant reed</name>
    <name type="synonym">Donax arundinaceus</name>
    <dbReference type="NCBI Taxonomy" id="35708"/>
    <lineage>
        <taxon>Eukaryota</taxon>
        <taxon>Viridiplantae</taxon>
        <taxon>Streptophyta</taxon>
        <taxon>Embryophyta</taxon>
        <taxon>Tracheophyta</taxon>
        <taxon>Spermatophyta</taxon>
        <taxon>Magnoliopsida</taxon>
        <taxon>Liliopsida</taxon>
        <taxon>Poales</taxon>
        <taxon>Poaceae</taxon>
        <taxon>PACMAD clade</taxon>
        <taxon>Arundinoideae</taxon>
        <taxon>Arundineae</taxon>
        <taxon>Arundo</taxon>
    </lineage>
</organism>
<dbReference type="EMBL" id="GBRH01230275">
    <property type="protein sequence ID" value="JAD67620.1"/>
    <property type="molecule type" value="Transcribed_RNA"/>
</dbReference>
<name>A0A0A9Q6B0_ARUDO</name>
<protein>
    <submittedName>
        <fullName evidence="1">Uncharacterized protein</fullName>
    </submittedName>
</protein>
<reference evidence="1" key="1">
    <citation type="submission" date="2014-09" db="EMBL/GenBank/DDBJ databases">
        <authorList>
            <person name="Magalhaes I.L.F."/>
            <person name="Oliveira U."/>
            <person name="Santos F.R."/>
            <person name="Vidigal T.H.D.A."/>
            <person name="Brescovit A.D."/>
            <person name="Santos A.J."/>
        </authorList>
    </citation>
    <scope>NUCLEOTIDE SEQUENCE</scope>
    <source>
        <tissue evidence="1">Shoot tissue taken approximately 20 cm above the soil surface</tissue>
    </source>
</reference>
<sequence>MYYCSCGITANPSFKICPNLFHAYRLFELLI</sequence>
<reference evidence="1" key="2">
    <citation type="journal article" date="2015" name="Data Brief">
        <title>Shoot transcriptome of the giant reed, Arundo donax.</title>
        <authorList>
            <person name="Barrero R.A."/>
            <person name="Guerrero F.D."/>
            <person name="Moolhuijzen P."/>
            <person name="Goolsby J.A."/>
            <person name="Tidwell J."/>
            <person name="Bellgard S.E."/>
            <person name="Bellgard M.I."/>
        </authorList>
    </citation>
    <scope>NUCLEOTIDE SEQUENCE</scope>
    <source>
        <tissue evidence="1">Shoot tissue taken approximately 20 cm above the soil surface</tissue>
    </source>
</reference>
<evidence type="ECO:0000313" key="1">
    <source>
        <dbReference type="EMBL" id="JAD67620.1"/>
    </source>
</evidence>